<keyword evidence="3 6" id="KW-0808">Transferase</keyword>
<dbReference type="STRING" id="872965.SE16_08000"/>
<evidence type="ECO:0000256" key="1">
    <source>
        <dbReference type="ARBA" id="ARBA00012162"/>
    </source>
</evidence>
<dbReference type="FunCoup" id="A0A0M8K663">
    <property type="interactions" value="375"/>
</dbReference>
<dbReference type="PROSITE" id="PS00839">
    <property type="entry name" value="SUMT_1"/>
    <property type="match status" value="1"/>
</dbReference>
<dbReference type="SUPFAM" id="SSF53790">
    <property type="entry name" value="Tetrapyrrole methylase"/>
    <property type="match status" value="1"/>
</dbReference>
<dbReference type="RefSeq" id="WP_054492502.1">
    <property type="nucleotide sequence ID" value="NZ_BBZA01000067.1"/>
</dbReference>
<comment type="similarity">
    <text evidence="6">Belongs to the precorrin methyltransferase family.</text>
</comment>
<reference evidence="10" key="3">
    <citation type="submission" date="2015-08" db="EMBL/GenBank/DDBJ databases">
        <title>Draft Genome Sequence of a Heterotrophic Facultative Anaerobic Bacterium Ardenticatena maritima Strain 110S.</title>
        <authorList>
            <person name="Kawaichi S."/>
            <person name="Yoshida T."/>
            <person name="Sako Y."/>
            <person name="Nakamura R."/>
        </authorList>
    </citation>
    <scope>NUCLEOTIDE SEQUENCE [LARGE SCALE GENOMIC DNA]</scope>
    <source>
        <strain evidence="10">110S</strain>
    </source>
</reference>
<keyword evidence="4" id="KW-0949">S-adenosyl-L-methionine</keyword>
<gene>
    <name evidence="8" type="primary">cobA</name>
    <name evidence="8" type="ORF">ARMA_1016</name>
    <name evidence="9" type="ORF">SE16_08000</name>
</gene>
<organism evidence="8 10">
    <name type="scientific">Ardenticatena maritima</name>
    <dbReference type="NCBI Taxonomy" id="872965"/>
    <lineage>
        <taxon>Bacteria</taxon>
        <taxon>Bacillati</taxon>
        <taxon>Chloroflexota</taxon>
        <taxon>Ardenticatenia</taxon>
        <taxon>Ardenticatenales</taxon>
        <taxon>Ardenticatenaceae</taxon>
        <taxon>Ardenticatena</taxon>
    </lineage>
</organism>
<evidence type="ECO:0000259" key="7">
    <source>
        <dbReference type="Pfam" id="PF00590"/>
    </source>
</evidence>
<evidence type="ECO:0000313" key="10">
    <source>
        <dbReference type="Proteomes" id="UP000037784"/>
    </source>
</evidence>
<protein>
    <recommendedName>
        <fullName evidence="1">uroporphyrinogen-III C-methyltransferase</fullName>
        <ecNumber evidence="1">2.1.1.107</ecNumber>
    </recommendedName>
</protein>
<dbReference type="OrthoDB" id="9815856at2"/>
<evidence type="ECO:0000256" key="2">
    <source>
        <dbReference type="ARBA" id="ARBA00022603"/>
    </source>
</evidence>
<accession>A0A0M8K663</accession>
<evidence type="ECO:0000256" key="3">
    <source>
        <dbReference type="ARBA" id="ARBA00022679"/>
    </source>
</evidence>
<dbReference type="InterPro" id="IPR050161">
    <property type="entry name" value="Siro_Cobalamin_biosynth"/>
</dbReference>
<evidence type="ECO:0000313" key="11">
    <source>
        <dbReference type="Proteomes" id="UP000050502"/>
    </source>
</evidence>
<reference evidence="9 11" key="2">
    <citation type="submission" date="2015-07" db="EMBL/GenBank/DDBJ databases">
        <title>Whole genome sequence of Ardenticatena maritima DSM 23922.</title>
        <authorList>
            <person name="Hemp J."/>
            <person name="Ward L.M."/>
            <person name="Pace L.A."/>
            <person name="Fischer W.W."/>
        </authorList>
    </citation>
    <scope>NUCLEOTIDE SEQUENCE [LARGE SCALE GENOMIC DNA]</scope>
    <source>
        <strain evidence="9 11">110S</strain>
    </source>
</reference>
<keyword evidence="10" id="KW-1185">Reference proteome</keyword>
<dbReference type="Proteomes" id="UP000050502">
    <property type="component" value="Unassembled WGS sequence"/>
</dbReference>
<dbReference type="GO" id="GO:0032259">
    <property type="term" value="P:methylation"/>
    <property type="evidence" value="ECO:0007669"/>
    <property type="project" value="UniProtKB-KW"/>
</dbReference>
<dbReference type="NCBIfam" id="NF004790">
    <property type="entry name" value="PRK06136.1"/>
    <property type="match status" value="1"/>
</dbReference>
<reference evidence="8 10" key="1">
    <citation type="journal article" date="2015" name="Genome Announc.">
        <title>Draft Genome Sequence of a Heterotrophic Facultative Anaerobic Thermophilic Bacterium, Ardenticatena maritima Strain 110ST.</title>
        <authorList>
            <person name="Kawaichi S."/>
            <person name="Yoshida T."/>
            <person name="Sako Y."/>
            <person name="Nakamura R."/>
        </authorList>
    </citation>
    <scope>NUCLEOTIDE SEQUENCE [LARGE SCALE GENOMIC DNA]</scope>
    <source>
        <strain evidence="8 10">110S</strain>
    </source>
</reference>
<dbReference type="InterPro" id="IPR006366">
    <property type="entry name" value="CobA/CysG_C"/>
</dbReference>
<dbReference type="InterPro" id="IPR003043">
    <property type="entry name" value="Uropor_MeTrfase_CS"/>
</dbReference>
<dbReference type="PANTHER" id="PTHR45790">
    <property type="entry name" value="SIROHEME SYNTHASE-RELATED"/>
    <property type="match status" value="1"/>
</dbReference>
<dbReference type="FunFam" id="3.30.950.10:FF:000001">
    <property type="entry name" value="Siroheme synthase"/>
    <property type="match status" value="1"/>
</dbReference>
<proteinExistence type="inferred from homology"/>
<evidence type="ECO:0000313" key="9">
    <source>
        <dbReference type="EMBL" id="KPL87580.1"/>
    </source>
</evidence>
<dbReference type="Gene3D" id="3.40.1010.10">
    <property type="entry name" value="Cobalt-precorrin-4 Transmethylase, Domain 1"/>
    <property type="match status" value="1"/>
</dbReference>
<evidence type="ECO:0000313" key="8">
    <source>
        <dbReference type="EMBL" id="GAP62593.1"/>
    </source>
</evidence>
<dbReference type="Proteomes" id="UP000037784">
    <property type="component" value="Unassembled WGS sequence"/>
</dbReference>
<name>A0A0M8K663_9CHLR</name>
<evidence type="ECO:0000256" key="4">
    <source>
        <dbReference type="ARBA" id="ARBA00022691"/>
    </source>
</evidence>
<dbReference type="EC" id="2.1.1.107" evidence="1"/>
<dbReference type="Pfam" id="PF00590">
    <property type="entry name" value="TP_methylase"/>
    <property type="match status" value="1"/>
</dbReference>
<keyword evidence="5" id="KW-0627">Porphyrin biosynthesis</keyword>
<dbReference type="InterPro" id="IPR000878">
    <property type="entry name" value="4pyrrol_Mease"/>
</dbReference>
<dbReference type="PATRIC" id="fig|872965.6.peg.1640"/>
<dbReference type="PROSITE" id="PS00840">
    <property type="entry name" value="SUMT_2"/>
    <property type="match status" value="1"/>
</dbReference>
<evidence type="ECO:0000256" key="6">
    <source>
        <dbReference type="RuleBase" id="RU003960"/>
    </source>
</evidence>
<dbReference type="AlphaFoldDB" id="A0A0M8K663"/>
<dbReference type="EMBL" id="LGKN01000005">
    <property type="protein sequence ID" value="KPL87580.1"/>
    <property type="molecule type" value="Genomic_DNA"/>
</dbReference>
<dbReference type="NCBIfam" id="TIGR01469">
    <property type="entry name" value="cobA_cysG_Cterm"/>
    <property type="match status" value="1"/>
</dbReference>
<dbReference type="InterPro" id="IPR014777">
    <property type="entry name" value="4pyrrole_Mease_sub1"/>
</dbReference>
<dbReference type="GO" id="GO:0019354">
    <property type="term" value="P:siroheme biosynthetic process"/>
    <property type="evidence" value="ECO:0007669"/>
    <property type="project" value="InterPro"/>
</dbReference>
<dbReference type="Gene3D" id="3.30.950.10">
    <property type="entry name" value="Methyltransferase, Cobalt-precorrin-4 Transmethylase, Domain 2"/>
    <property type="match status" value="1"/>
</dbReference>
<dbReference type="EMBL" id="BBZA01000067">
    <property type="protein sequence ID" value="GAP62593.1"/>
    <property type="molecule type" value="Genomic_DNA"/>
</dbReference>
<comment type="caution">
    <text evidence="8">The sequence shown here is derived from an EMBL/GenBank/DDBJ whole genome shotgun (WGS) entry which is preliminary data.</text>
</comment>
<feature type="domain" description="Tetrapyrrole methylase" evidence="7">
    <location>
        <begin position="4"/>
        <end position="215"/>
    </location>
</feature>
<dbReference type="PANTHER" id="PTHR45790:SF3">
    <property type="entry name" value="S-ADENOSYL-L-METHIONINE-DEPENDENT UROPORPHYRINOGEN III METHYLTRANSFERASE, CHLOROPLASTIC"/>
    <property type="match status" value="1"/>
</dbReference>
<dbReference type="InParanoid" id="A0A0M8K663"/>
<sequence>MSGKVYLVGAGPGAADLITLRGLRALQRADVVLYDRLIAPELLDEAPPHAERIFVGKAASRHTMPQDAINALLVERARAGQQVVRLKGGDPFVFGRGGEEMLALLEAGVPFEVVPGVSSAIAVPALAGIPVTHRDVASGFAVVAGHETPDKAASSLDWSALARIPTLVVLMARKNIAAICTALLSAGRAPDTPAAAISAGGTPHEQVVAATLATLAQAVEAADMPTPMLVIVGEVVHLMPSCATNRFSR</sequence>
<dbReference type="InterPro" id="IPR035996">
    <property type="entry name" value="4pyrrol_Methylase_sf"/>
</dbReference>
<dbReference type="InterPro" id="IPR014776">
    <property type="entry name" value="4pyrrole_Mease_sub2"/>
</dbReference>
<dbReference type="FunFam" id="3.40.1010.10:FF:000001">
    <property type="entry name" value="Siroheme synthase"/>
    <property type="match status" value="1"/>
</dbReference>
<keyword evidence="2 6" id="KW-0489">Methyltransferase</keyword>
<dbReference type="GO" id="GO:0004851">
    <property type="term" value="F:uroporphyrin-III C-methyltransferase activity"/>
    <property type="evidence" value="ECO:0007669"/>
    <property type="project" value="UniProtKB-EC"/>
</dbReference>
<evidence type="ECO:0000256" key="5">
    <source>
        <dbReference type="ARBA" id="ARBA00023244"/>
    </source>
</evidence>
<dbReference type="CDD" id="cd11642">
    <property type="entry name" value="SUMT"/>
    <property type="match status" value="1"/>
</dbReference>